<dbReference type="InterPro" id="IPR036514">
    <property type="entry name" value="SGNH_hydro_sf"/>
</dbReference>
<dbReference type="SUPFAM" id="SSF52266">
    <property type="entry name" value="SGNH hydrolase"/>
    <property type="match status" value="1"/>
</dbReference>
<feature type="domain" description="SGNH" evidence="10">
    <location>
        <begin position="482"/>
        <end position="713"/>
    </location>
</feature>
<dbReference type="GO" id="GO:0005886">
    <property type="term" value="C:plasma membrane"/>
    <property type="evidence" value="ECO:0007669"/>
    <property type="project" value="UniProtKB-SubCell"/>
</dbReference>
<feature type="transmembrane region" description="Helical" evidence="8">
    <location>
        <begin position="164"/>
        <end position="181"/>
    </location>
</feature>
<evidence type="ECO:0000313" key="12">
    <source>
        <dbReference type="Proteomes" id="UP000036176"/>
    </source>
</evidence>
<evidence type="ECO:0000256" key="8">
    <source>
        <dbReference type="SAM" id="Phobius"/>
    </source>
</evidence>
<dbReference type="RefSeq" id="WP_082162007.1">
    <property type="nucleotide sequence ID" value="NZ_JYNX01000016.1"/>
</dbReference>
<evidence type="ECO:0000256" key="3">
    <source>
        <dbReference type="ARBA" id="ARBA00022679"/>
    </source>
</evidence>
<feature type="transmembrane region" description="Helical" evidence="8">
    <location>
        <begin position="277"/>
        <end position="297"/>
    </location>
</feature>
<evidence type="ECO:0000313" key="11">
    <source>
        <dbReference type="EMBL" id="KMO84412.1"/>
    </source>
</evidence>
<feature type="domain" description="Acyltransferase 3" evidence="9">
    <location>
        <begin position="28"/>
        <end position="359"/>
    </location>
</feature>
<organism evidence="11 12">
    <name type="scientific">Mycolicibacterium chubuense</name>
    <name type="common">Mycobacterium chubuense</name>
    <dbReference type="NCBI Taxonomy" id="1800"/>
    <lineage>
        <taxon>Bacteria</taxon>
        <taxon>Bacillati</taxon>
        <taxon>Actinomycetota</taxon>
        <taxon>Actinomycetes</taxon>
        <taxon>Mycobacteriales</taxon>
        <taxon>Mycobacteriaceae</taxon>
        <taxon>Mycolicibacterium</taxon>
    </lineage>
</organism>
<dbReference type="InterPro" id="IPR043968">
    <property type="entry name" value="SGNH"/>
</dbReference>
<keyword evidence="3 11" id="KW-0808">Transferase</keyword>
<protein>
    <submittedName>
        <fullName evidence="11">O-acetyltransferase OatA</fullName>
        <ecNumber evidence="11">2.3.1.-</ecNumber>
    </submittedName>
</protein>
<feature type="transmembrane region" description="Helical" evidence="8">
    <location>
        <begin position="392"/>
        <end position="411"/>
    </location>
</feature>
<keyword evidence="12" id="KW-1185">Reference proteome</keyword>
<gene>
    <name evidence="11" type="primary">oatA_2</name>
    <name evidence="11" type="ORF">MCHUDSM44219_00704</name>
</gene>
<comment type="caution">
    <text evidence="11">The sequence shown here is derived from an EMBL/GenBank/DDBJ whole genome shotgun (WGS) entry which is preliminary data.</text>
</comment>
<accession>A0A0J6WRN3</accession>
<evidence type="ECO:0000256" key="6">
    <source>
        <dbReference type="ARBA" id="ARBA00023136"/>
    </source>
</evidence>
<feature type="transmembrane region" description="Helical" evidence="8">
    <location>
        <begin position="318"/>
        <end position="337"/>
    </location>
</feature>
<dbReference type="EC" id="2.3.1.-" evidence="11"/>
<comment type="subcellular location">
    <subcellularLocation>
        <location evidence="1">Cell membrane</location>
        <topology evidence="1">Multi-pass membrane protein</topology>
    </subcellularLocation>
</comment>
<dbReference type="Gene3D" id="3.40.50.1110">
    <property type="entry name" value="SGNH hydrolase"/>
    <property type="match status" value="1"/>
</dbReference>
<keyword evidence="6 8" id="KW-0472">Membrane</keyword>
<evidence type="ECO:0000256" key="7">
    <source>
        <dbReference type="ARBA" id="ARBA00023315"/>
    </source>
</evidence>
<evidence type="ECO:0000256" key="2">
    <source>
        <dbReference type="ARBA" id="ARBA00022475"/>
    </source>
</evidence>
<proteinExistence type="predicted"/>
<keyword evidence="4 8" id="KW-0812">Transmembrane</keyword>
<dbReference type="Pfam" id="PF01757">
    <property type="entry name" value="Acyl_transf_3"/>
    <property type="match status" value="1"/>
</dbReference>
<feature type="transmembrane region" description="Helical" evidence="8">
    <location>
        <begin position="51"/>
        <end position="72"/>
    </location>
</feature>
<dbReference type="GO" id="GO:0009103">
    <property type="term" value="P:lipopolysaccharide biosynthetic process"/>
    <property type="evidence" value="ECO:0007669"/>
    <property type="project" value="TreeGrafter"/>
</dbReference>
<feature type="transmembrane region" description="Helical" evidence="8">
    <location>
        <begin position="231"/>
        <end position="247"/>
    </location>
</feature>
<dbReference type="PATRIC" id="fig|1800.3.peg.706"/>
<evidence type="ECO:0000259" key="9">
    <source>
        <dbReference type="Pfam" id="PF01757"/>
    </source>
</evidence>
<dbReference type="InterPro" id="IPR002656">
    <property type="entry name" value="Acyl_transf_3_dom"/>
</dbReference>
<feature type="transmembrane region" description="Helical" evidence="8">
    <location>
        <begin position="193"/>
        <end position="211"/>
    </location>
</feature>
<dbReference type="Pfam" id="PF19040">
    <property type="entry name" value="SGNH"/>
    <property type="match status" value="1"/>
</dbReference>
<evidence type="ECO:0000256" key="1">
    <source>
        <dbReference type="ARBA" id="ARBA00004651"/>
    </source>
</evidence>
<feature type="transmembrane region" description="Helical" evidence="8">
    <location>
        <begin position="93"/>
        <end position="115"/>
    </location>
</feature>
<keyword evidence="2" id="KW-1003">Cell membrane</keyword>
<dbReference type="OrthoDB" id="3404679at2"/>
<dbReference type="InterPro" id="IPR050879">
    <property type="entry name" value="Acyltransferase_3"/>
</dbReference>
<evidence type="ECO:0000256" key="5">
    <source>
        <dbReference type="ARBA" id="ARBA00022989"/>
    </source>
</evidence>
<keyword evidence="7 11" id="KW-0012">Acyltransferase</keyword>
<evidence type="ECO:0000259" key="10">
    <source>
        <dbReference type="Pfam" id="PF19040"/>
    </source>
</evidence>
<evidence type="ECO:0000256" key="4">
    <source>
        <dbReference type="ARBA" id="ARBA00022692"/>
    </source>
</evidence>
<sequence>MSTLLVNYGKQVRRQRRRAERANQRLDVQGLRMVAVLTVFSSHLFGWPSGGFVGVDVFFVISGFLITGNLLRMADRAGNVSFKRFYWHRVRRIVPAATVVLVLTYCCSLVVFQTFRANEVGVDALFAFAFISNWWFAFQQTDYFAGGDAVSPLQHYWSLSVEEQFYFVWPALIFVVGLIVARKSWNHQRRLHLAGAIMAGIVVASFVWAMYETAVAPTWAYFDTFVRVWELGVGALMATATGVLARIPRIAKPWLSWAGLALILAGVLSISEQSLGFPAPWALVPVAGSALVIAAGVSGEPQFQAFLRNPASVYIGNISYSLYLVHWPTIVFLAALMPEGRSFYVAAAATSFALAIASYHFVENPLRYGDWNKLRQVLKDIRRRRYIPQRSSGYAGVGALFLITLGLWAYAIRPEIPHETPPVIVAQENVDPSAGKPPSGPFTSQLQREMVQALSATKWPALDPSMESAMNTPESPLDVHACNAADPMDESRCRWGSPSAGTRILLVGDSIALSYGGPLRDIALNSEGRLQLQVAAMGGCEFVDAPVFNPDSSIVEACPGWAQRVVDSINATKPDVVIVSNLYGAKRVVGSDQWMTPREWSRALRSMIEKFRPSTGKVVLLSAPPADKNIRECYGARSSSPADCISQVNDVWRSVGGVERDVAASIHGTWVDSRPWFCGEERYCPSFVGSTPTKLDTNHMTVAYGQKIAPAIAESLRAAGVI</sequence>
<dbReference type="Proteomes" id="UP000036176">
    <property type="component" value="Unassembled WGS sequence"/>
</dbReference>
<keyword evidence="5 8" id="KW-1133">Transmembrane helix</keyword>
<dbReference type="PANTHER" id="PTHR23028:SF53">
    <property type="entry name" value="ACYL_TRANSF_3 DOMAIN-CONTAINING PROTEIN"/>
    <property type="match status" value="1"/>
</dbReference>
<feature type="transmembrane region" description="Helical" evidence="8">
    <location>
        <begin position="343"/>
        <end position="362"/>
    </location>
</feature>
<dbReference type="PANTHER" id="PTHR23028">
    <property type="entry name" value="ACETYLTRANSFERASE"/>
    <property type="match status" value="1"/>
</dbReference>
<reference evidence="11 12" key="1">
    <citation type="journal article" date="2015" name="Genome Biol. Evol.">
        <title>Characterization of Three Mycobacterium spp. with Potential Use in Bioremediation by Genome Sequencing and Comparative Genomics.</title>
        <authorList>
            <person name="Das S."/>
            <person name="Pettersson B.M."/>
            <person name="Behra P.R."/>
            <person name="Ramesh M."/>
            <person name="Dasgupta S."/>
            <person name="Bhattacharya A."/>
            <person name="Kirsebom L.A."/>
        </authorList>
    </citation>
    <scope>NUCLEOTIDE SEQUENCE [LARGE SCALE GENOMIC DNA]</scope>
    <source>
        <strain evidence="11 12">DSM 44219</strain>
    </source>
</reference>
<dbReference type="AlphaFoldDB" id="A0A0J6WRN3"/>
<dbReference type="EMBL" id="JYNX01000016">
    <property type="protein sequence ID" value="KMO84412.1"/>
    <property type="molecule type" value="Genomic_DNA"/>
</dbReference>
<dbReference type="GO" id="GO:0016747">
    <property type="term" value="F:acyltransferase activity, transferring groups other than amino-acyl groups"/>
    <property type="evidence" value="ECO:0007669"/>
    <property type="project" value="InterPro"/>
</dbReference>
<feature type="transmembrane region" description="Helical" evidence="8">
    <location>
        <begin position="254"/>
        <end position="271"/>
    </location>
</feature>
<name>A0A0J6WRN3_MYCCU</name>